<dbReference type="AlphaFoldDB" id="A0AAP2DJ36"/>
<dbReference type="RefSeq" id="WP_254161551.1">
    <property type="nucleotide sequence ID" value="NZ_JAHESF010000004.1"/>
</dbReference>
<feature type="signal peptide" evidence="1">
    <location>
        <begin position="1"/>
        <end position="19"/>
    </location>
</feature>
<dbReference type="Proteomes" id="UP001319200">
    <property type="component" value="Unassembled WGS sequence"/>
</dbReference>
<name>A0AAP2DJ36_9BACT</name>
<evidence type="ECO:0000313" key="3">
    <source>
        <dbReference type="Proteomes" id="UP001319200"/>
    </source>
</evidence>
<proteinExistence type="predicted"/>
<reference evidence="2 3" key="1">
    <citation type="submission" date="2021-05" db="EMBL/GenBank/DDBJ databases">
        <title>A Polyphasic approach of four new species of the genus Ohtaekwangia: Ohtaekwangia histidinii sp. nov., Ohtaekwangia cretensis sp. nov., Ohtaekwangia indiensis sp. nov., Ohtaekwangia reichenbachii sp. nov. from diverse environment.</title>
        <authorList>
            <person name="Octaviana S."/>
        </authorList>
    </citation>
    <scope>NUCLEOTIDE SEQUENCE [LARGE SCALE GENOMIC DNA]</scope>
    <source>
        <strain evidence="2 3">PWU4</strain>
    </source>
</reference>
<sequence length="111" mass="12461">MRFILLLISIQFLSLALIAGDGGEAASKNQHSLKAEHSRSLSLAVFLEETKTAKEGESEDEKLLHCVEIADLSYITLVLNKVHTDWTPDLSMAQLYDLRPALFKLHHTFII</sequence>
<comment type="caution">
    <text evidence="2">The sequence shown here is derived from an EMBL/GenBank/DDBJ whole genome shotgun (WGS) entry which is preliminary data.</text>
</comment>
<protein>
    <submittedName>
        <fullName evidence="2">Uncharacterized protein</fullName>
    </submittedName>
</protein>
<feature type="chain" id="PRO_5042863441" evidence="1">
    <location>
        <begin position="20"/>
        <end position="111"/>
    </location>
</feature>
<dbReference type="EMBL" id="JAHESF010000004">
    <property type="protein sequence ID" value="MBT1696328.1"/>
    <property type="molecule type" value="Genomic_DNA"/>
</dbReference>
<accession>A0AAP2DJ36</accession>
<keyword evidence="1" id="KW-0732">Signal</keyword>
<evidence type="ECO:0000256" key="1">
    <source>
        <dbReference type="SAM" id="SignalP"/>
    </source>
</evidence>
<evidence type="ECO:0000313" key="2">
    <source>
        <dbReference type="EMBL" id="MBT1696328.1"/>
    </source>
</evidence>
<gene>
    <name evidence="2" type="ORF">KK083_05540</name>
</gene>
<organism evidence="2 3">
    <name type="scientific">Chryseosolibacter histidini</name>
    <dbReference type="NCBI Taxonomy" id="2782349"/>
    <lineage>
        <taxon>Bacteria</taxon>
        <taxon>Pseudomonadati</taxon>
        <taxon>Bacteroidota</taxon>
        <taxon>Cytophagia</taxon>
        <taxon>Cytophagales</taxon>
        <taxon>Chryseotaleaceae</taxon>
        <taxon>Chryseosolibacter</taxon>
    </lineage>
</organism>
<keyword evidence="3" id="KW-1185">Reference proteome</keyword>